<comment type="caution">
    <text evidence="1">The sequence shown here is derived from an EMBL/GenBank/DDBJ whole genome shotgun (WGS) entry which is preliminary data.</text>
</comment>
<evidence type="ECO:0000313" key="2">
    <source>
        <dbReference type="Proteomes" id="UP001163603"/>
    </source>
</evidence>
<keyword evidence="2" id="KW-1185">Reference proteome</keyword>
<accession>A0ACC0YVG7</accession>
<name>A0ACC0YVG7_9ROSI</name>
<dbReference type="EMBL" id="CM047739">
    <property type="protein sequence ID" value="KAJ0041785.1"/>
    <property type="molecule type" value="Genomic_DNA"/>
</dbReference>
<reference evidence="2" key="1">
    <citation type="journal article" date="2023" name="G3 (Bethesda)">
        <title>Genome assembly and association tests identify interacting loci associated with vigor, precocity, and sex in interspecific pistachio rootstocks.</title>
        <authorList>
            <person name="Palmer W."/>
            <person name="Jacygrad E."/>
            <person name="Sagayaradj S."/>
            <person name="Cavanaugh K."/>
            <person name="Han R."/>
            <person name="Bertier L."/>
            <person name="Beede B."/>
            <person name="Kafkas S."/>
            <person name="Golino D."/>
            <person name="Preece J."/>
            <person name="Michelmore R."/>
        </authorList>
    </citation>
    <scope>NUCLEOTIDE SEQUENCE [LARGE SCALE GENOMIC DNA]</scope>
</reference>
<sequence>MEKHNESVAVFILCIGIIELVGHAHGQARTTPLTPAMFIFGDSLIDSGNNNYMPTIARANYFPYGIDFGRPTGRFCNGLTAADYIARYLGLPLIPPYLSPLSKGRNILRGLNYASAAAGILDETGKTYGARTSLNGQILQFEATISLDLQSFFQNHNELTQYICKSVFFIGIGSNDYINNYLKPNRYPSSQTYSGEGFADLLINTLSIQLSTLYRLGARKMVVVGVGPLGCIPDQLSTANGNNSCVKQVNNLAAMFNSRLIQLVDTLNATLPGSFFIYQNTYDLIYDMVTSPSRYGFVVPNRACCGNGRYGGNLTCLPLQQPCANRNQYIFWDPFHPTQAVNAIVAKSCYGKSATKCYPISIDHLAQL</sequence>
<proteinExistence type="predicted"/>
<gene>
    <name evidence="1" type="ORF">Pint_18909</name>
</gene>
<evidence type="ECO:0000313" key="1">
    <source>
        <dbReference type="EMBL" id="KAJ0041785.1"/>
    </source>
</evidence>
<organism evidence="1 2">
    <name type="scientific">Pistacia integerrima</name>
    <dbReference type="NCBI Taxonomy" id="434235"/>
    <lineage>
        <taxon>Eukaryota</taxon>
        <taxon>Viridiplantae</taxon>
        <taxon>Streptophyta</taxon>
        <taxon>Embryophyta</taxon>
        <taxon>Tracheophyta</taxon>
        <taxon>Spermatophyta</taxon>
        <taxon>Magnoliopsida</taxon>
        <taxon>eudicotyledons</taxon>
        <taxon>Gunneridae</taxon>
        <taxon>Pentapetalae</taxon>
        <taxon>rosids</taxon>
        <taxon>malvids</taxon>
        <taxon>Sapindales</taxon>
        <taxon>Anacardiaceae</taxon>
        <taxon>Pistacia</taxon>
    </lineage>
</organism>
<dbReference type="Proteomes" id="UP001163603">
    <property type="component" value="Chromosome 4"/>
</dbReference>
<protein>
    <submittedName>
        <fullName evidence="1">Uncharacterized protein</fullName>
    </submittedName>
</protein>